<keyword evidence="1" id="KW-1133">Transmembrane helix</keyword>
<protein>
    <submittedName>
        <fullName evidence="3">Acyltransferase</fullName>
    </submittedName>
</protein>
<evidence type="ECO:0000313" key="3">
    <source>
        <dbReference type="EMBL" id="GIF58204.1"/>
    </source>
</evidence>
<dbReference type="InterPro" id="IPR002656">
    <property type="entry name" value="Acyl_transf_3_dom"/>
</dbReference>
<dbReference type="Proteomes" id="UP000624325">
    <property type="component" value="Unassembled WGS sequence"/>
</dbReference>
<dbReference type="InterPro" id="IPR050879">
    <property type="entry name" value="Acyltransferase_3"/>
</dbReference>
<dbReference type="PANTHER" id="PTHR23028">
    <property type="entry name" value="ACETYLTRANSFERASE"/>
    <property type="match status" value="1"/>
</dbReference>
<gene>
    <name evidence="3" type="ORF">Air01nite_42990</name>
</gene>
<feature type="transmembrane region" description="Helical" evidence="1">
    <location>
        <begin position="55"/>
        <end position="72"/>
    </location>
</feature>
<feature type="transmembrane region" description="Helical" evidence="1">
    <location>
        <begin position="336"/>
        <end position="357"/>
    </location>
</feature>
<dbReference type="PANTHER" id="PTHR23028:SF53">
    <property type="entry name" value="ACYL_TRANSF_3 DOMAIN-CONTAINING PROTEIN"/>
    <property type="match status" value="1"/>
</dbReference>
<evidence type="ECO:0000259" key="2">
    <source>
        <dbReference type="Pfam" id="PF01757"/>
    </source>
</evidence>
<feature type="transmembrane region" description="Helical" evidence="1">
    <location>
        <begin position="153"/>
        <end position="174"/>
    </location>
</feature>
<organism evidence="3 4">
    <name type="scientific">Asanoa iriomotensis</name>
    <dbReference type="NCBI Taxonomy" id="234613"/>
    <lineage>
        <taxon>Bacteria</taxon>
        <taxon>Bacillati</taxon>
        <taxon>Actinomycetota</taxon>
        <taxon>Actinomycetes</taxon>
        <taxon>Micromonosporales</taxon>
        <taxon>Micromonosporaceae</taxon>
        <taxon>Asanoa</taxon>
    </lineage>
</organism>
<keyword evidence="1" id="KW-0812">Transmembrane</keyword>
<feature type="domain" description="Acyltransferase 3" evidence="2">
    <location>
        <begin position="15"/>
        <end position="350"/>
    </location>
</feature>
<dbReference type="RefSeq" id="WP_203704611.1">
    <property type="nucleotide sequence ID" value="NZ_BAAALU010000004.1"/>
</dbReference>
<keyword evidence="4" id="KW-1185">Reference proteome</keyword>
<dbReference type="EMBL" id="BONC01000030">
    <property type="protein sequence ID" value="GIF58204.1"/>
    <property type="molecule type" value="Genomic_DNA"/>
</dbReference>
<evidence type="ECO:0000313" key="4">
    <source>
        <dbReference type="Proteomes" id="UP000624325"/>
    </source>
</evidence>
<accession>A0ABQ4C5Z8</accession>
<name>A0ABQ4C5Z8_9ACTN</name>
<evidence type="ECO:0000256" key="1">
    <source>
        <dbReference type="SAM" id="Phobius"/>
    </source>
</evidence>
<feature type="transmembrane region" description="Helical" evidence="1">
    <location>
        <begin position="241"/>
        <end position="258"/>
    </location>
</feature>
<reference evidence="3 4" key="1">
    <citation type="submission" date="2021-01" db="EMBL/GenBank/DDBJ databases">
        <title>Whole genome shotgun sequence of Asanoa iriomotensis NBRC 100142.</title>
        <authorList>
            <person name="Komaki H."/>
            <person name="Tamura T."/>
        </authorList>
    </citation>
    <scope>NUCLEOTIDE SEQUENCE [LARGE SCALE GENOMIC DNA]</scope>
    <source>
        <strain evidence="3 4">NBRC 100142</strain>
    </source>
</reference>
<keyword evidence="3" id="KW-0012">Acyltransferase</keyword>
<dbReference type="Pfam" id="PF01757">
    <property type="entry name" value="Acyl_transf_3"/>
    <property type="match status" value="1"/>
</dbReference>
<dbReference type="GO" id="GO:0016746">
    <property type="term" value="F:acyltransferase activity"/>
    <property type="evidence" value="ECO:0007669"/>
    <property type="project" value="UniProtKB-KW"/>
</dbReference>
<keyword evidence="1" id="KW-0472">Membrane</keyword>
<feature type="transmembrane region" description="Helical" evidence="1">
    <location>
        <begin position="92"/>
        <end position="112"/>
    </location>
</feature>
<keyword evidence="3" id="KW-0808">Transferase</keyword>
<feature type="transmembrane region" description="Helical" evidence="1">
    <location>
        <begin position="211"/>
        <end position="234"/>
    </location>
</feature>
<sequence>MPDSPRAATAPRLPSLTGLRFAAALLVFGVHAYSFIPVGGFAHDLGHLLLDPGDLGVSFFFVLSGFVLTWAARGDGPAPGRGLGRFFAGRFLRIYPAYLVALALAVASKWVGDLIDPVGNRMNQVNGHNLTTSVFLVQAWFPDDVTYLGINPVAWSLSCEIAFYAAFPLLYPLLRHLAGRALAVAAIGLVALGLLMPLIAHLWVDPDYQRWFVYILPVTRGVEFALGIALALLVRSGAWRGPGLPVATGLFVANYLAVNLLPHQVRDTAAVLATTALLIPAAATADLTGARSVWRHPALVRLGDASYAFFLVHLTIITTVMTYLGRSHDYPAWQAVPLGLGFLVVSYAVAMPLHRYVEAPAMRLLRRRRRPAAIPAPRAPQPDRVGVG</sequence>
<proteinExistence type="predicted"/>
<feature type="transmembrane region" description="Helical" evidence="1">
    <location>
        <begin position="21"/>
        <end position="43"/>
    </location>
</feature>
<feature type="transmembrane region" description="Helical" evidence="1">
    <location>
        <begin position="270"/>
        <end position="294"/>
    </location>
</feature>
<feature type="transmembrane region" description="Helical" evidence="1">
    <location>
        <begin position="306"/>
        <end position="324"/>
    </location>
</feature>
<comment type="caution">
    <text evidence="3">The sequence shown here is derived from an EMBL/GenBank/DDBJ whole genome shotgun (WGS) entry which is preliminary data.</text>
</comment>
<feature type="transmembrane region" description="Helical" evidence="1">
    <location>
        <begin position="181"/>
        <end position="199"/>
    </location>
</feature>